<dbReference type="EMBL" id="LCLH01000028">
    <property type="protein sequence ID" value="KKU13214.1"/>
    <property type="molecule type" value="Genomic_DNA"/>
</dbReference>
<reference evidence="1 2" key="1">
    <citation type="journal article" date="2015" name="Nature">
        <title>rRNA introns, odd ribosomes, and small enigmatic genomes across a large radiation of phyla.</title>
        <authorList>
            <person name="Brown C.T."/>
            <person name="Hug L.A."/>
            <person name="Thomas B.C."/>
            <person name="Sharon I."/>
            <person name="Castelle C.J."/>
            <person name="Singh A."/>
            <person name="Wilkins M.J."/>
            <person name="Williams K.H."/>
            <person name="Banfield J.F."/>
        </authorList>
    </citation>
    <scope>NUCLEOTIDE SEQUENCE [LARGE SCALE GENOMIC DNA]</scope>
</reference>
<proteinExistence type="predicted"/>
<comment type="caution">
    <text evidence="1">The sequence shown here is derived from an EMBL/GenBank/DDBJ whole genome shotgun (WGS) entry which is preliminary data.</text>
</comment>
<sequence length="98" mass="11002">MKRGRGALKAHLATVITDNFSQYVFNAIPFFNPMAPRARVVIVCPAMADAIDSSSYRVARRRVGIWHCWRLRDRDFVVGSGIVVCDFPLAKKARKHGA</sequence>
<organism evidence="1 2">
    <name type="scientific">Candidatus Magasanikbacteria bacterium GW2011_GWC2_45_8</name>
    <dbReference type="NCBI Taxonomy" id="1619050"/>
    <lineage>
        <taxon>Bacteria</taxon>
        <taxon>Candidatus Magasanikiibacteriota</taxon>
    </lineage>
</organism>
<gene>
    <name evidence="1" type="ORF">UX20_C0028G0003</name>
</gene>
<dbReference type="AlphaFoldDB" id="A0A0G1MYA7"/>
<dbReference type="STRING" id="1619050.UX20_C0028G0003"/>
<name>A0A0G1MYA7_9BACT</name>
<dbReference type="Proteomes" id="UP000034911">
    <property type="component" value="Unassembled WGS sequence"/>
</dbReference>
<accession>A0A0G1MYA7</accession>
<evidence type="ECO:0000313" key="2">
    <source>
        <dbReference type="Proteomes" id="UP000034911"/>
    </source>
</evidence>
<evidence type="ECO:0000313" key="1">
    <source>
        <dbReference type="EMBL" id="KKU13214.1"/>
    </source>
</evidence>
<protein>
    <submittedName>
        <fullName evidence="1">Uncharacterized protein</fullName>
    </submittedName>
</protein>